<evidence type="ECO:0000313" key="1">
    <source>
        <dbReference type="EMBL" id="KAF2110242.1"/>
    </source>
</evidence>
<protein>
    <submittedName>
        <fullName evidence="1">Uncharacterized protein</fullName>
    </submittedName>
</protein>
<organism evidence="1 2">
    <name type="scientific">Lophiotrema nucula</name>
    <dbReference type="NCBI Taxonomy" id="690887"/>
    <lineage>
        <taxon>Eukaryota</taxon>
        <taxon>Fungi</taxon>
        <taxon>Dikarya</taxon>
        <taxon>Ascomycota</taxon>
        <taxon>Pezizomycotina</taxon>
        <taxon>Dothideomycetes</taxon>
        <taxon>Pleosporomycetidae</taxon>
        <taxon>Pleosporales</taxon>
        <taxon>Lophiotremataceae</taxon>
        <taxon>Lophiotrema</taxon>
    </lineage>
</organism>
<dbReference type="EMBL" id="ML977339">
    <property type="protein sequence ID" value="KAF2110242.1"/>
    <property type="molecule type" value="Genomic_DNA"/>
</dbReference>
<reference evidence="1" key="1">
    <citation type="journal article" date="2020" name="Stud. Mycol.">
        <title>101 Dothideomycetes genomes: a test case for predicting lifestyles and emergence of pathogens.</title>
        <authorList>
            <person name="Haridas S."/>
            <person name="Albert R."/>
            <person name="Binder M."/>
            <person name="Bloem J."/>
            <person name="Labutti K."/>
            <person name="Salamov A."/>
            <person name="Andreopoulos B."/>
            <person name="Baker S."/>
            <person name="Barry K."/>
            <person name="Bills G."/>
            <person name="Bluhm B."/>
            <person name="Cannon C."/>
            <person name="Castanera R."/>
            <person name="Culley D."/>
            <person name="Daum C."/>
            <person name="Ezra D."/>
            <person name="Gonzalez J."/>
            <person name="Henrissat B."/>
            <person name="Kuo A."/>
            <person name="Liang C."/>
            <person name="Lipzen A."/>
            <person name="Lutzoni F."/>
            <person name="Magnuson J."/>
            <person name="Mondo S."/>
            <person name="Nolan M."/>
            <person name="Ohm R."/>
            <person name="Pangilinan J."/>
            <person name="Park H.-J."/>
            <person name="Ramirez L."/>
            <person name="Alfaro M."/>
            <person name="Sun H."/>
            <person name="Tritt A."/>
            <person name="Yoshinaga Y."/>
            <person name="Zwiers L.-H."/>
            <person name="Turgeon B."/>
            <person name="Goodwin S."/>
            <person name="Spatafora J."/>
            <person name="Crous P."/>
            <person name="Grigoriev I."/>
        </authorList>
    </citation>
    <scope>NUCLEOTIDE SEQUENCE</scope>
    <source>
        <strain evidence="1">CBS 627.86</strain>
    </source>
</reference>
<proteinExistence type="predicted"/>
<name>A0A6A5YSX1_9PLEO</name>
<gene>
    <name evidence="1" type="ORF">BDV96DRAFT_668777</name>
</gene>
<keyword evidence="2" id="KW-1185">Reference proteome</keyword>
<dbReference type="Proteomes" id="UP000799770">
    <property type="component" value="Unassembled WGS sequence"/>
</dbReference>
<dbReference type="OrthoDB" id="3638982at2759"/>
<accession>A0A6A5YSX1</accession>
<sequence length="124" mass="13564">MQLVALLNVSPQHSNPPEARKLQALNPASVKHKLGFPAYAKLRLAIQQKGIDICANNQKLASQIKGPSQQGLAIVAMAQITEMMQVKSLTGTISDTKTLDTLVKEVQDRTNQNIKNIEVLRPLV</sequence>
<dbReference type="AlphaFoldDB" id="A0A6A5YSX1"/>
<evidence type="ECO:0000313" key="2">
    <source>
        <dbReference type="Proteomes" id="UP000799770"/>
    </source>
</evidence>